<evidence type="ECO:0000256" key="9">
    <source>
        <dbReference type="ARBA" id="ARBA00023136"/>
    </source>
</evidence>
<keyword evidence="7 14" id="KW-0375">Hydrogen ion transport</keyword>
<dbReference type="Gene3D" id="1.20.5.440">
    <property type="entry name" value="ATP synthase delta/epsilon subunit, C-terminal domain"/>
    <property type="match status" value="1"/>
</dbReference>
<keyword evidence="5 14" id="KW-0813">Transport</keyword>
<dbReference type="SUPFAM" id="SSF46604">
    <property type="entry name" value="Epsilon subunit of F1F0-ATP synthase C-terminal domain"/>
    <property type="match status" value="1"/>
</dbReference>
<dbReference type="InterPro" id="IPR020547">
    <property type="entry name" value="ATP_synth_F1_esu_C"/>
</dbReference>
<gene>
    <name evidence="14" type="primary">atpC</name>
    <name evidence="18" type="ORF">AS033_00595</name>
</gene>
<dbReference type="Pfam" id="PF02823">
    <property type="entry name" value="ATP-synt_DE_N"/>
    <property type="match status" value="1"/>
</dbReference>
<sequence>MNTLHVNIVTPDGEVYDGDVRMVVAKTISGEIGVLPHHVPLVTPLDISILKLRHEDGGRTLIAISGGFMEVRQDTVTVLAETAEQADKVDYDRAAAAKVRAERRLQDTKLSELEFKRAELSLKRAVNRLSLKDYGRD</sequence>
<dbReference type="SUPFAM" id="SSF51344">
    <property type="entry name" value="Epsilon subunit of F1F0-ATP synthase N-terminal domain"/>
    <property type="match status" value="1"/>
</dbReference>
<comment type="subunit">
    <text evidence="14 15">F-type ATPases have 2 components, CF(1) - the catalytic core - and CF(0) - the membrane proton channel. CF(1) has five subunits: alpha(3), beta(3), gamma(1), delta(1), epsilon(1). CF(0) has three main subunits: a, b and c.</text>
</comment>
<organism evidence="18 19">
    <name type="scientific">Exiguobacterium indicum</name>
    <dbReference type="NCBI Taxonomy" id="296995"/>
    <lineage>
        <taxon>Bacteria</taxon>
        <taxon>Bacillati</taxon>
        <taxon>Bacillota</taxon>
        <taxon>Bacilli</taxon>
        <taxon>Bacillales</taxon>
        <taxon>Bacillales Family XII. Incertae Sedis</taxon>
        <taxon>Exiguobacterium</taxon>
    </lineage>
</organism>
<dbReference type="CDD" id="cd12152">
    <property type="entry name" value="F1-ATPase_delta"/>
    <property type="match status" value="1"/>
</dbReference>
<dbReference type="NCBIfam" id="NF009977">
    <property type="entry name" value="PRK13442.1"/>
    <property type="match status" value="1"/>
</dbReference>
<dbReference type="NCBIfam" id="NF001846">
    <property type="entry name" value="PRK00571.1-3"/>
    <property type="match status" value="1"/>
</dbReference>
<dbReference type="GO" id="GO:0005524">
    <property type="term" value="F:ATP binding"/>
    <property type="evidence" value="ECO:0007669"/>
    <property type="project" value="UniProtKB-UniRule"/>
</dbReference>
<keyword evidence="9 14" id="KW-0472">Membrane</keyword>
<evidence type="ECO:0000256" key="7">
    <source>
        <dbReference type="ARBA" id="ARBA00022781"/>
    </source>
</evidence>
<keyword evidence="6 14" id="KW-1003">Cell membrane</keyword>
<dbReference type="PANTHER" id="PTHR13822:SF10">
    <property type="entry name" value="ATP SYNTHASE EPSILON CHAIN, CHLOROPLASTIC"/>
    <property type="match status" value="1"/>
</dbReference>
<evidence type="ECO:0000313" key="19">
    <source>
        <dbReference type="Proteomes" id="UP000053797"/>
    </source>
</evidence>
<evidence type="ECO:0000256" key="4">
    <source>
        <dbReference type="ARBA" id="ARBA00014480"/>
    </source>
</evidence>
<dbReference type="NCBIfam" id="TIGR01216">
    <property type="entry name" value="ATP_synt_epsi"/>
    <property type="match status" value="1"/>
</dbReference>
<keyword evidence="11 14" id="KW-0066">ATP synthesis</keyword>
<evidence type="ECO:0000256" key="2">
    <source>
        <dbReference type="ARBA" id="ARBA00004202"/>
    </source>
</evidence>
<keyword evidence="10 14" id="KW-0139">CF(1)</keyword>
<dbReference type="PANTHER" id="PTHR13822">
    <property type="entry name" value="ATP SYNTHASE DELTA/EPSILON CHAIN"/>
    <property type="match status" value="1"/>
</dbReference>
<dbReference type="EMBL" id="LNQL01000001">
    <property type="protein sequence ID" value="KSU49899.1"/>
    <property type="molecule type" value="Genomic_DNA"/>
</dbReference>
<dbReference type="InterPro" id="IPR001469">
    <property type="entry name" value="ATP_synth_F1_dsu/esu"/>
</dbReference>
<dbReference type="HAMAP" id="MF_00530">
    <property type="entry name" value="ATP_synth_epsil_bac"/>
    <property type="match status" value="1"/>
</dbReference>
<evidence type="ECO:0000256" key="6">
    <source>
        <dbReference type="ARBA" id="ARBA00022475"/>
    </source>
</evidence>
<comment type="function">
    <text evidence="1 14">Produces ATP from ADP in the presence of a proton gradient across the membrane.</text>
</comment>
<dbReference type="GO" id="GO:0046933">
    <property type="term" value="F:proton-transporting ATP synthase activity, rotational mechanism"/>
    <property type="evidence" value="ECO:0007669"/>
    <property type="project" value="UniProtKB-UniRule"/>
</dbReference>
<evidence type="ECO:0000256" key="1">
    <source>
        <dbReference type="ARBA" id="ARBA00003543"/>
    </source>
</evidence>
<reference evidence="18 19" key="1">
    <citation type="journal article" date="2015" name="Int. J. Syst. Evol. Microbiol.">
        <title>Exiguobacterium enclense sp. nov., isolated from sediment.</title>
        <authorList>
            <person name="Dastager S.G."/>
            <person name="Mawlankar R."/>
            <person name="Sonalkar V.V."/>
            <person name="Thorat M.N."/>
            <person name="Mual P."/>
            <person name="Verma A."/>
            <person name="Krishnamurthi S."/>
            <person name="Tang S.K."/>
            <person name="Li W.J."/>
        </authorList>
    </citation>
    <scope>NUCLEOTIDE SEQUENCE [LARGE SCALE GENOMIC DNA]</scope>
    <source>
        <strain evidence="18 19">NIO-1109</strain>
    </source>
</reference>
<evidence type="ECO:0000256" key="14">
    <source>
        <dbReference type="HAMAP-Rule" id="MF_00530"/>
    </source>
</evidence>
<dbReference type="RefSeq" id="WP_029342737.1">
    <property type="nucleotide sequence ID" value="NZ_FMYN01000001.1"/>
</dbReference>
<dbReference type="Pfam" id="PF00401">
    <property type="entry name" value="ATP-synt_DE"/>
    <property type="match status" value="1"/>
</dbReference>
<dbReference type="InterPro" id="IPR036771">
    <property type="entry name" value="ATPsynth_dsu/esu_N"/>
</dbReference>
<dbReference type="NCBIfam" id="NF009980">
    <property type="entry name" value="PRK13446.1"/>
    <property type="match status" value="1"/>
</dbReference>
<dbReference type="InterPro" id="IPR020546">
    <property type="entry name" value="ATP_synth_F1_dsu/esu_N"/>
</dbReference>
<comment type="similarity">
    <text evidence="3 14 15">Belongs to the ATPase epsilon chain family.</text>
</comment>
<evidence type="ECO:0000256" key="15">
    <source>
        <dbReference type="RuleBase" id="RU003656"/>
    </source>
</evidence>
<evidence type="ECO:0000256" key="13">
    <source>
        <dbReference type="ARBA" id="ARBA00031795"/>
    </source>
</evidence>
<proteinExistence type="inferred from homology"/>
<dbReference type="AlphaFoldDB" id="A0A0V8GI12"/>
<accession>A0A0V8GI12</accession>
<evidence type="ECO:0000256" key="8">
    <source>
        <dbReference type="ARBA" id="ARBA00023065"/>
    </source>
</evidence>
<evidence type="ECO:0000256" key="11">
    <source>
        <dbReference type="ARBA" id="ARBA00023310"/>
    </source>
</evidence>
<dbReference type="Gene3D" id="2.60.15.10">
    <property type="entry name" value="F0F1 ATP synthase delta/epsilon subunit, N-terminal"/>
    <property type="match status" value="1"/>
</dbReference>
<protein>
    <recommendedName>
        <fullName evidence="4 14">ATP synthase epsilon chain</fullName>
    </recommendedName>
    <alternativeName>
        <fullName evidence="13 14">ATP synthase F1 sector epsilon subunit</fullName>
    </alternativeName>
    <alternativeName>
        <fullName evidence="12 14">F-ATPase epsilon subunit</fullName>
    </alternativeName>
</protein>
<dbReference type="GO" id="GO:0005886">
    <property type="term" value="C:plasma membrane"/>
    <property type="evidence" value="ECO:0007669"/>
    <property type="project" value="UniProtKB-SubCell"/>
</dbReference>
<dbReference type="GO" id="GO:0045259">
    <property type="term" value="C:proton-transporting ATP synthase complex"/>
    <property type="evidence" value="ECO:0007669"/>
    <property type="project" value="UniProtKB-KW"/>
</dbReference>
<evidence type="ECO:0000259" key="17">
    <source>
        <dbReference type="Pfam" id="PF02823"/>
    </source>
</evidence>
<evidence type="ECO:0000256" key="5">
    <source>
        <dbReference type="ARBA" id="ARBA00022448"/>
    </source>
</evidence>
<comment type="subcellular location">
    <subcellularLocation>
        <location evidence="2 14">Cell membrane</location>
        <topology evidence="2 14">Peripheral membrane protein</topology>
    </subcellularLocation>
</comment>
<dbReference type="InterPro" id="IPR036794">
    <property type="entry name" value="ATP_F1_dsu/esu_C_sf"/>
</dbReference>
<evidence type="ECO:0000256" key="12">
    <source>
        <dbReference type="ARBA" id="ARBA00030215"/>
    </source>
</evidence>
<evidence type="ECO:0000256" key="3">
    <source>
        <dbReference type="ARBA" id="ARBA00005712"/>
    </source>
</evidence>
<feature type="domain" description="ATP synthase epsilon subunit C-terminal" evidence="16">
    <location>
        <begin position="89"/>
        <end position="130"/>
    </location>
</feature>
<evidence type="ECO:0000259" key="16">
    <source>
        <dbReference type="Pfam" id="PF00401"/>
    </source>
</evidence>
<keyword evidence="8 14" id="KW-0406">Ion transport</keyword>
<dbReference type="FunFam" id="2.60.15.10:FF:000001">
    <property type="entry name" value="ATP synthase epsilon chain"/>
    <property type="match status" value="1"/>
</dbReference>
<name>A0A0V8GI12_9BACL</name>
<dbReference type="OrthoDB" id="9804110at2"/>
<comment type="caution">
    <text evidence="18">The sequence shown here is derived from an EMBL/GenBank/DDBJ whole genome shotgun (WGS) entry which is preliminary data.</text>
</comment>
<feature type="domain" description="ATP synthase F1 complex delta/epsilon subunit N-terminal" evidence="17">
    <location>
        <begin position="4"/>
        <end position="83"/>
    </location>
</feature>
<dbReference type="Proteomes" id="UP000053797">
    <property type="component" value="Unassembled WGS sequence"/>
</dbReference>
<evidence type="ECO:0000313" key="18">
    <source>
        <dbReference type="EMBL" id="KSU49899.1"/>
    </source>
</evidence>
<evidence type="ECO:0000256" key="10">
    <source>
        <dbReference type="ARBA" id="ARBA00023196"/>
    </source>
</evidence>
<dbReference type="GeneID" id="90838438"/>